<evidence type="ECO:0000313" key="1">
    <source>
        <dbReference type="EMBL" id="QIA08727.1"/>
    </source>
</evidence>
<evidence type="ECO:0000313" key="2">
    <source>
        <dbReference type="Proteomes" id="UP000474630"/>
    </source>
</evidence>
<gene>
    <name evidence="1" type="ORF">G0Q07_13800</name>
</gene>
<organism evidence="1 2">
    <name type="scientific">Draconibacterium halophilum</name>
    <dbReference type="NCBI Taxonomy" id="2706887"/>
    <lineage>
        <taxon>Bacteria</taxon>
        <taxon>Pseudomonadati</taxon>
        <taxon>Bacteroidota</taxon>
        <taxon>Bacteroidia</taxon>
        <taxon>Marinilabiliales</taxon>
        <taxon>Prolixibacteraceae</taxon>
        <taxon>Draconibacterium</taxon>
    </lineage>
</organism>
<protein>
    <submittedName>
        <fullName evidence="1">Uncharacterized protein</fullName>
    </submittedName>
</protein>
<dbReference type="KEGG" id="drc:G0Q07_13800"/>
<dbReference type="EMBL" id="CP048409">
    <property type="protein sequence ID" value="QIA08727.1"/>
    <property type="molecule type" value="Genomic_DNA"/>
</dbReference>
<dbReference type="AlphaFoldDB" id="A0A6C0RF80"/>
<proteinExistence type="predicted"/>
<keyword evidence="2" id="KW-1185">Reference proteome</keyword>
<dbReference type="Proteomes" id="UP000474630">
    <property type="component" value="Chromosome"/>
</dbReference>
<sequence length="75" mass="8462">MAEADKNWAAEMTALTTNNTLVNNLPKNENELIDKVHEPGCGDLFPYLSEKDYKLIAGDREIPNHQHWGQRIANG</sequence>
<name>A0A6C0RF80_9BACT</name>
<reference evidence="1 2" key="1">
    <citation type="submission" date="2020-02" db="EMBL/GenBank/DDBJ databases">
        <title>Genome sequencing for Draconibacterium sp. strain M1.</title>
        <authorList>
            <person name="Park S.-J."/>
        </authorList>
    </citation>
    <scope>NUCLEOTIDE SEQUENCE [LARGE SCALE GENOMIC DNA]</scope>
    <source>
        <strain evidence="1 2">M1</strain>
    </source>
</reference>
<dbReference type="RefSeq" id="WP_163347046.1">
    <property type="nucleotide sequence ID" value="NZ_CP048409.1"/>
</dbReference>
<accession>A0A6C0RF80</accession>